<accession>A0ABU1ADR1</accession>
<evidence type="ECO:0000313" key="4">
    <source>
        <dbReference type="Proteomes" id="UP001243717"/>
    </source>
</evidence>
<dbReference type="InterPro" id="IPR038673">
    <property type="entry name" value="OprB_sf"/>
</dbReference>
<feature type="chain" id="PRO_5044954582" evidence="2">
    <location>
        <begin position="24"/>
        <end position="406"/>
    </location>
</feature>
<gene>
    <name evidence="3" type="ORF">QEH59_00270</name>
</gene>
<comment type="caution">
    <text evidence="3">The sequence shown here is derived from an EMBL/GenBank/DDBJ whole genome shotgun (WGS) entry which is preliminary data.</text>
</comment>
<dbReference type="Proteomes" id="UP001243717">
    <property type="component" value="Unassembled WGS sequence"/>
</dbReference>
<evidence type="ECO:0000256" key="1">
    <source>
        <dbReference type="ARBA" id="ARBA00008769"/>
    </source>
</evidence>
<dbReference type="InterPro" id="IPR007049">
    <property type="entry name" value="Carb-sel_porin_OprB"/>
</dbReference>
<evidence type="ECO:0000313" key="3">
    <source>
        <dbReference type="EMBL" id="MDQ8192837.1"/>
    </source>
</evidence>
<dbReference type="Pfam" id="PF04966">
    <property type="entry name" value="OprB"/>
    <property type="match status" value="1"/>
</dbReference>
<comment type="similarity">
    <text evidence="1 2">Belongs to the OprB family.</text>
</comment>
<organism evidence="3 4">
    <name type="scientific">Thalassobacterium sedimentorum</name>
    <dbReference type="NCBI Taxonomy" id="3041258"/>
    <lineage>
        <taxon>Bacteria</taxon>
        <taxon>Pseudomonadati</taxon>
        <taxon>Verrucomicrobiota</taxon>
        <taxon>Opitutia</taxon>
        <taxon>Puniceicoccales</taxon>
        <taxon>Coraliomargaritaceae</taxon>
        <taxon>Thalassobacterium</taxon>
    </lineage>
</organism>
<protein>
    <submittedName>
        <fullName evidence="3">Carbohydrate porin</fullName>
    </submittedName>
</protein>
<evidence type="ECO:0000256" key="2">
    <source>
        <dbReference type="RuleBase" id="RU363072"/>
    </source>
</evidence>
<dbReference type="SUPFAM" id="SSF56935">
    <property type="entry name" value="Porins"/>
    <property type="match status" value="1"/>
</dbReference>
<dbReference type="PROSITE" id="PS51257">
    <property type="entry name" value="PROKAR_LIPOPROTEIN"/>
    <property type="match status" value="1"/>
</dbReference>
<dbReference type="RefSeq" id="WP_308983347.1">
    <property type="nucleotide sequence ID" value="NZ_JARXIC010000001.1"/>
</dbReference>
<proteinExistence type="inferred from homology"/>
<reference evidence="3 4" key="1">
    <citation type="submission" date="2023-04" db="EMBL/GenBank/DDBJ databases">
        <title>A novel bacteria isolated from coastal sediment.</title>
        <authorList>
            <person name="Liu X.-J."/>
            <person name="Du Z.-J."/>
        </authorList>
    </citation>
    <scope>NUCLEOTIDE SEQUENCE [LARGE SCALE GENOMIC DNA]</scope>
    <source>
        <strain evidence="3 4">SDUM461004</strain>
    </source>
</reference>
<dbReference type="EMBL" id="JARXIC010000001">
    <property type="protein sequence ID" value="MDQ8192837.1"/>
    <property type="molecule type" value="Genomic_DNA"/>
</dbReference>
<dbReference type="Gene3D" id="2.40.160.180">
    <property type="entry name" value="Carbohydrate-selective porin OprB"/>
    <property type="match status" value="1"/>
</dbReference>
<dbReference type="PANTHER" id="PTHR37944">
    <property type="entry name" value="PORIN B"/>
    <property type="match status" value="1"/>
</dbReference>
<dbReference type="PANTHER" id="PTHR37944:SF1">
    <property type="entry name" value="PORIN B"/>
    <property type="match status" value="1"/>
</dbReference>
<feature type="signal peptide" evidence="2">
    <location>
        <begin position="1"/>
        <end position="23"/>
    </location>
</feature>
<dbReference type="InterPro" id="IPR052932">
    <property type="entry name" value="OprB_Porin"/>
</dbReference>
<name>A0ABU1ADR1_9BACT</name>
<keyword evidence="4" id="KW-1185">Reference proteome</keyword>
<keyword evidence="2" id="KW-0732">Signal</keyword>
<sequence>MKTINPRFLLSAAFLASSSCALADYVDSGPILERERLTGDWGGSRTSLENAGITPFFYYDAIVGANVSGGIQDDEEFTGQIYAGLDLDLEKLFDWEATTMKISMVNRHGDSVSKSVGGIYDPMTIYGGPDGQETILYQIAIDTYINDQLSLKFGRDSQDSDFANDDLYRYSLSTSINGPIRAMMLNEIQIVSFPLAVWHARIKYEVNDEHMFKFGAYQNNENIWENIPGTDFGIDSDDGITYMAQYDWTPMINDRPAQLYVGVAHTELDYTDFKGESANSLSRLYAHFDFQPNENLTLFAFGAYTSQEELAQTPLQVSAGANYKGLIPGRDEDRTVAFVTYAELSDDYGDSIGEDLDYEMVFELGHRVQLTPAFYIQPSVQYIKNPGGTGDIDDAVVVGAWLGMSF</sequence>